<proteinExistence type="predicted"/>
<organism evidence="2">
    <name type="scientific">bioreactor metagenome</name>
    <dbReference type="NCBI Taxonomy" id="1076179"/>
    <lineage>
        <taxon>unclassified sequences</taxon>
        <taxon>metagenomes</taxon>
        <taxon>ecological metagenomes</taxon>
    </lineage>
</organism>
<gene>
    <name evidence="2" type="primary">oppB_23</name>
    <name evidence="2" type="ORF">SDC9_186577</name>
</gene>
<comment type="caution">
    <text evidence="2">The sequence shown here is derived from an EMBL/GenBank/DDBJ whole genome shotgun (WGS) entry which is preliminary data.</text>
</comment>
<evidence type="ECO:0000313" key="2">
    <source>
        <dbReference type="EMBL" id="MPN39051.1"/>
    </source>
</evidence>
<keyword evidence="1" id="KW-1133">Transmembrane helix</keyword>
<name>A0A645HJ53_9ZZZZ</name>
<evidence type="ECO:0000256" key="1">
    <source>
        <dbReference type="SAM" id="Phobius"/>
    </source>
</evidence>
<feature type="transmembrane region" description="Helical" evidence="1">
    <location>
        <begin position="20"/>
        <end position="41"/>
    </location>
</feature>
<keyword evidence="1" id="KW-0812">Transmembrane</keyword>
<reference evidence="2" key="1">
    <citation type="submission" date="2019-08" db="EMBL/GenBank/DDBJ databases">
        <authorList>
            <person name="Kucharzyk K."/>
            <person name="Murdoch R.W."/>
            <person name="Higgins S."/>
            <person name="Loffler F."/>
        </authorList>
    </citation>
    <scope>NUCLEOTIDE SEQUENCE</scope>
</reference>
<dbReference type="AlphaFoldDB" id="A0A645HJ53"/>
<protein>
    <submittedName>
        <fullName evidence="2">Oligopeptide transport system permease protein OppB</fullName>
    </submittedName>
</protein>
<dbReference type="EMBL" id="VSSQ01094642">
    <property type="protein sequence ID" value="MPN39051.1"/>
    <property type="molecule type" value="Genomic_DNA"/>
</dbReference>
<keyword evidence="1" id="KW-0472">Membrane</keyword>
<sequence>MFGLNGMGNTFITALRNQDWSVGLGIQMFYVLLALGSNLIIDLTFGLVDPRVRINA</sequence>
<accession>A0A645HJ53</accession>